<dbReference type="InterPro" id="IPR006001">
    <property type="entry name" value="Therm_gnt_kin"/>
</dbReference>
<comment type="similarity">
    <text evidence="2 10">Belongs to the gluconokinase GntK/GntV family.</text>
</comment>
<accession>A0A073AXR4</accession>
<evidence type="ECO:0000313" key="11">
    <source>
        <dbReference type="EMBL" id="KEI44568.1"/>
    </source>
</evidence>
<evidence type="ECO:0000256" key="2">
    <source>
        <dbReference type="ARBA" id="ARBA00008420"/>
    </source>
</evidence>
<dbReference type="GO" id="GO:0019521">
    <property type="term" value="P:D-gluconate metabolic process"/>
    <property type="evidence" value="ECO:0007669"/>
    <property type="project" value="UniProtKB-KW"/>
</dbReference>
<keyword evidence="4 10" id="KW-0808">Transferase</keyword>
<gene>
    <name evidence="11" type="ORF">GU90_10425</name>
</gene>
<dbReference type="GO" id="GO:0005524">
    <property type="term" value="F:ATP binding"/>
    <property type="evidence" value="ECO:0007669"/>
    <property type="project" value="UniProtKB-KW"/>
</dbReference>
<organism evidence="11 12">
    <name type="scientific">Saccharopolyspora rectivirgula</name>
    <dbReference type="NCBI Taxonomy" id="28042"/>
    <lineage>
        <taxon>Bacteria</taxon>
        <taxon>Bacillati</taxon>
        <taxon>Actinomycetota</taxon>
        <taxon>Actinomycetes</taxon>
        <taxon>Pseudonocardiales</taxon>
        <taxon>Pseudonocardiaceae</taxon>
        <taxon>Saccharopolyspora</taxon>
    </lineage>
</organism>
<dbReference type="Pfam" id="PF13671">
    <property type="entry name" value="AAA_33"/>
    <property type="match status" value="1"/>
</dbReference>
<dbReference type="STRING" id="28042.GU90_10425"/>
<keyword evidence="7 10" id="KW-0067">ATP-binding</keyword>
<dbReference type="GO" id="GO:0046316">
    <property type="term" value="F:gluconokinase activity"/>
    <property type="evidence" value="ECO:0007669"/>
    <property type="project" value="UniProtKB-EC"/>
</dbReference>
<comment type="pathway">
    <text evidence="1">Carbohydrate acid metabolism.</text>
</comment>
<dbReference type="InterPro" id="IPR027417">
    <property type="entry name" value="P-loop_NTPase"/>
</dbReference>
<evidence type="ECO:0000256" key="4">
    <source>
        <dbReference type="ARBA" id="ARBA00022679"/>
    </source>
</evidence>
<dbReference type="Proteomes" id="UP000031419">
    <property type="component" value="Unassembled WGS sequence"/>
</dbReference>
<proteinExistence type="inferred from homology"/>
<dbReference type="CDD" id="cd02021">
    <property type="entry name" value="GntK"/>
    <property type="match status" value="1"/>
</dbReference>
<evidence type="ECO:0000256" key="5">
    <source>
        <dbReference type="ARBA" id="ARBA00022741"/>
    </source>
</evidence>
<evidence type="ECO:0000256" key="10">
    <source>
        <dbReference type="RuleBase" id="RU363066"/>
    </source>
</evidence>
<keyword evidence="6 10" id="KW-0418">Kinase</keyword>
<reference evidence="11 12" key="1">
    <citation type="submission" date="2014-06" db="EMBL/GenBank/DDBJ databases">
        <title>Saccharopolyspora rectivirgula DSM-43113 Genome sequencing.</title>
        <authorList>
            <person name="Barrera C."/>
            <person name="Millon L."/>
            <person name="Rognon B."/>
            <person name="Zaugg C."/>
            <person name="Monod M."/>
        </authorList>
    </citation>
    <scope>NUCLEOTIDE SEQUENCE [LARGE SCALE GENOMIC DNA]</scope>
    <source>
        <strain evidence="11 12">DSM 43113</strain>
    </source>
</reference>
<dbReference type="Gene3D" id="3.40.50.300">
    <property type="entry name" value="P-loop containing nucleotide triphosphate hydrolases"/>
    <property type="match status" value="1"/>
</dbReference>
<sequence length="162" mass="17789">MAVVMGVAGCGKSTLAEALAEQLNWKHLDADDFHPRSNIEKMRAGTPFTDEDRYPWLESIRAELDRIVAQGNSAVLACSALKRSYRDILRATRAPVLFVLLQASRQQVAERLAKRSGHFFPAALLDSQLAALEPPDSSEPHVVVPAFQPVADMVEAVRAALR</sequence>
<name>A0A073AXR4_9PSEU</name>
<comment type="catalytic activity">
    <reaction evidence="9 10">
        <text>D-gluconate + ATP = 6-phospho-D-gluconate + ADP + H(+)</text>
        <dbReference type="Rhea" id="RHEA:19433"/>
        <dbReference type="ChEBI" id="CHEBI:15378"/>
        <dbReference type="ChEBI" id="CHEBI:18391"/>
        <dbReference type="ChEBI" id="CHEBI:30616"/>
        <dbReference type="ChEBI" id="CHEBI:58759"/>
        <dbReference type="ChEBI" id="CHEBI:456216"/>
        <dbReference type="EC" id="2.7.1.12"/>
    </reaction>
</comment>
<evidence type="ECO:0000256" key="9">
    <source>
        <dbReference type="ARBA" id="ARBA00048090"/>
    </source>
</evidence>
<evidence type="ECO:0000256" key="8">
    <source>
        <dbReference type="ARBA" id="ARBA00023064"/>
    </source>
</evidence>
<evidence type="ECO:0000256" key="6">
    <source>
        <dbReference type="ARBA" id="ARBA00022777"/>
    </source>
</evidence>
<evidence type="ECO:0000256" key="7">
    <source>
        <dbReference type="ARBA" id="ARBA00022840"/>
    </source>
</evidence>
<keyword evidence="8" id="KW-0311">Gluconate utilization</keyword>
<dbReference type="GO" id="GO:0005737">
    <property type="term" value="C:cytoplasm"/>
    <property type="evidence" value="ECO:0007669"/>
    <property type="project" value="TreeGrafter"/>
</dbReference>
<keyword evidence="12" id="KW-1185">Reference proteome</keyword>
<keyword evidence="5 10" id="KW-0547">Nucleotide-binding</keyword>
<evidence type="ECO:0000256" key="3">
    <source>
        <dbReference type="ARBA" id="ARBA00012054"/>
    </source>
</evidence>
<comment type="caution">
    <text evidence="11">The sequence shown here is derived from an EMBL/GenBank/DDBJ whole genome shotgun (WGS) entry which is preliminary data.</text>
</comment>
<protein>
    <recommendedName>
        <fullName evidence="3 10">Gluconokinase</fullName>
        <ecNumber evidence="3 10">2.7.1.12</ecNumber>
    </recommendedName>
</protein>
<dbReference type="NCBIfam" id="TIGR01313">
    <property type="entry name" value="therm_gnt_kin"/>
    <property type="match status" value="1"/>
</dbReference>
<dbReference type="SUPFAM" id="SSF52540">
    <property type="entry name" value="P-loop containing nucleoside triphosphate hydrolases"/>
    <property type="match status" value="1"/>
</dbReference>
<dbReference type="PANTHER" id="PTHR43442:SF3">
    <property type="entry name" value="GLUCONOKINASE-RELATED"/>
    <property type="match status" value="1"/>
</dbReference>
<dbReference type="FunFam" id="3.40.50.300:FF:000522">
    <property type="entry name" value="Gluconokinase"/>
    <property type="match status" value="1"/>
</dbReference>
<dbReference type="eggNOG" id="COG3265">
    <property type="taxonomic scope" value="Bacteria"/>
</dbReference>
<evidence type="ECO:0000256" key="1">
    <source>
        <dbReference type="ARBA" id="ARBA00004761"/>
    </source>
</evidence>
<dbReference type="EMBL" id="JNVU01000025">
    <property type="protein sequence ID" value="KEI44568.1"/>
    <property type="molecule type" value="Genomic_DNA"/>
</dbReference>
<evidence type="ECO:0000313" key="12">
    <source>
        <dbReference type="Proteomes" id="UP000031419"/>
    </source>
</evidence>
<dbReference type="PANTHER" id="PTHR43442">
    <property type="entry name" value="GLUCONOKINASE-RELATED"/>
    <property type="match status" value="1"/>
</dbReference>
<dbReference type="AlphaFoldDB" id="A0A073AXR4"/>
<dbReference type="EC" id="2.7.1.12" evidence="3 10"/>